<protein>
    <recommendedName>
        <fullName evidence="9">Fibronectin type-III domain-containing protein</fullName>
    </recommendedName>
</protein>
<dbReference type="InterPro" id="IPR043536">
    <property type="entry name" value="HCF1/2"/>
</dbReference>
<keyword evidence="2" id="KW-0880">Kelch repeat</keyword>
<accession>A0A9D3P9U2</accession>
<dbReference type="Pfam" id="PF13854">
    <property type="entry name" value="Kelch_HCF"/>
    <property type="match status" value="1"/>
</dbReference>
<dbReference type="InterPro" id="IPR003961">
    <property type="entry name" value="FN3_dom"/>
</dbReference>
<evidence type="ECO:0000256" key="1">
    <source>
        <dbReference type="ARBA" id="ARBA00004123"/>
    </source>
</evidence>
<dbReference type="OrthoDB" id="10001928at2759"/>
<dbReference type="InterPro" id="IPR013783">
    <property type="entry name" value="Ig-like_fold"/>
</dbReference>
<dbReference type="AlphaFoldDB" id="A0A9D3P9U2"/>
<keyword evidence="4" id="KW-0677">Repeat</keyword>
<dbReference type="InterPro" id="IPR059124">
    <property type="entry name" value="Kelch_HCF"/>
</dbReference>
<feature type="region of interest" description="Disordered" evidence="8">
    <location>
        <begin position="584"/>
        <end position="604"/>
    </location>
</feature>
<evidence type="ECO:0000256" key="7">
    <source>
        <dbReference type="ARBA" id="ARBA00023306"/>
    </source>
</evidence>
<evidence type="ECO:0000256" key="5">
    <source>
        <dbReference type="ARBA" id="ARBA00022813"/>
    </source>
</evidence>
<dbReference type="Gene3D" id="2.60.40.10">
    <property type="entry name" value="Immunoglobulins"/>
    <property type="match status" value="2"/>
</dbReference>
<feature type="region of interest" description="Disordered" evidence="8">
    <location>
        <begin position="391"/>
        <end position="563"/>
    </location>
</feature>
<evidence type="ECO:0000313" key="11">
    <source>
        <dbReference type="Proteomes" id="UP001046870"/>
    </source>
</evidence>
<dbReference type="InterPro" id="IPR015915">
    <property type="entry name" value="Kelch-typ_b-propeller"/>
</dbReference>
<feature type="compositionally biased region" description="Polar residues" evidence="8">
    <location>
        <begin position="426"/>
        <end position="443"/>
    </location>
</feature>
<dbReference type="SUPFAM" id="SSF49265">
    <property type="entry name" value="Fibronectin type III"/>
    <property type="match status" value="1"/>
</dbReference>
<evidence type="ECO:0000313" key="10">
    <source>
        <dbReference type="EMBL" id="KAG7454375.1"/>
    </source>
</evidence>
<dbReference type="Proteomes" id="UP001046870">
    <property type="component" value="Chromosome 25"/>
</dbReference>
<evidence type="ECO:0000256" key="4">
    <source>
        <dbReference type="ARBA" id="ARBA00022737"/>
    </source>
</evidence>
<keyword evidence="7" id="KW-0131">Cell cycle</keyword>
<dbReference type="InterPro" id="IPR036116">
    <property type="entry name" value="FN3_sf"/>
</dbReference>
<dbReference type="GO" id="GO:0006338">
    <property type="term" value="P:chromatin remodeling"/>
    <property type="evidence" value="ECO:0007669"/>
    <property type="project" value="TreeGrafter"/>
</dbReference>
<keyword evidence="11" id="KW-1185">Reference proteome</keyword>
<dbReference type="GO" id="GO:0035097">
    <property type="term" value="C:histone methyltransferase complex"/>
    <property type="evidence" value="ECO:0007669"/>
    <property type="project" value="TreeGrafter"/>
</dbReference>
<name>A0A9D3P9U2_MEGAT</name>
<keyword evidence="6" id="KW-0539">Nucleus</keyword>
<dbReference type="Gene3D" id="2.120.10.80">
    <property type="entry name" value="Kelch-type beta propeller"/>
    <property type="match status" value="2"/>
</dbReference>
<dbReference type="PANTHER" id="PTHR46003:SF2">
    <property type="entry name" value="HOST CELL FACTOR 2"/>
    <property type="match status" value="1"/>
</dbReference>
<gene>
    <name evidence="10" type="ORF">MATL_G00259080</name>
</gene>
<evidence type="ECO:0000259" key="9">
    <source>
        <dbReference type="PROSITE" id="PS50853"/>
    </source>
</evidence>
<feature type="compositionally biased region" description="Low complexity" evidence="8">
    <location>
        <begin position="534"/>
        <end position="548"/>
    </location>
</feature>
<dbReference type="SMART" id="SM00060">
    <property type="entry name" value="FN3"/>
    <property type="match status" value="2"/>
</dbReference>
<dbReference type="CDD" id="cd00063">
    <property type="entry name" value="FN3"/>
    <property type="match status" value="2"/>
</dbReference>
<evidence type="ECO:0000256" key="6">
    <source>
        <dbReference type="ARBA" id="ARBA00023242"/>
    </source>
</evidence>
<comment type="subcellular location">
    <subcellularLocation>
        <location evidence="1">Nucleus</location>
    </subcellularLocation>
</comment>
<feature type="compositionally biased region" description="Polar residues" evidence="8">
    <location>
        <begin position="401"/>
        <end position="413"/>
    </location>
</feature>
<feature type="domain" description="Fibronectin type-III" evidence="9">
    <location>
        <begin position="546"/>
        <end position="641"/>
    </location>
</feature>
<sequence>MAAVGPLWKKVQSFSGPVPRSRHGHRAVAIRELIIVFGGGNEGIAEELHVYNTVCKQWFLPAVRGDIPPGCAAHGFVCEGTRVLVFGGMVEYGKYSNSLYELQASRWLWKKLKPRPPRNALPPCPRIGHSFTLWGNKCYLFGGLANDSEDTNGNIPRYLNDFYELELQASSGVKGWNVPETRGGGPSARESHTAVVYCSKGSYSPKLYIFGGMRGQRLADLWQLDIETMTWSTPETKGPPPLPRSLHSANVIGNKMYVFGGWVPVVRTEDKPNALGAEWICTNSLHELNLDTMTWRSLGPERQQDEAKASGPRARAGHCATTIGSRLYIWSGRDGYRKSWNYQVCCKDLWYLETERPSTPAPVFLVKATISMLHVAWRPLPAADSYLLQLQPVTPSPAPPSQSSDTPTAQSNIGVDMGMEPPHRSTGVQPPQNSGSSAQSTHVQQERESAPTGQEPRSSEAGGQGETPMEVSESGDALQPECPSKEENRVSLTKESQDCAPSTSNPSVDPKPSMSEDRGATVSGPLPHQDQGHVTAPSSTATPVPAASHPDMASSTSGRSHDAPWYDVGMFKTLFSEVTHYYALPPENDQGTTKPSDPQDYESREKHELAPGVTYRFRVAGINSCGQGDFSPVSELKTCQPGFPGAPSAVKITKAGDSVHITWESPTSPSGKILEYSMYLAVRKTRSNSTADPPGQLAFIRIYRGTKTSCTVTSTHLSNAHIDCSARPAVVFRIAAKNEQGYGPATQIRWLQDTSKLKAPQSHPQVNAADQLGLETPSSSSS</sequence>
<dbReference type="SUPFAM" id="SSF117281">
    <property type="entry name" value="Kelch motif"/>
    <property type="match status" value="1"/>
</dbReference>
<keyword evidence="5" id="KW-0068">Autocatalytic cleavage</keyword>
<dbReference type="Gene3D" id="6.10.250.2590">
    <property type="match status" value="1"/>
</dbReference>
<evidence type="ECO:0000256" key="2">
    <source>
        <dbReference type="ARBA" id="ARBA00022441"/>
    </source>
</evidence>
<feature type="region of interest" description="Disordered" evidence="8">
    <location>
        <begin position="757"/>
        <end position="782"/>
    </location>
</feature>
<keyword evidence="3" id="KW-0597">Phosphoprotein</keyword>
<feature type="compositionally biased region" description="Polar residues" evidence="8">
    <location>
        <begin position="490"/>
        <end position="507"/>
    </location>
</feature>
<dbReference type="FunFam" id="2.120.10.80:FF:000015">
    <property type="entry name" value="host cell factor 1 isoform X1"/>
    <property type="match status" value="1"/>
</dbReference>
<evidence type="ECO:0000256" key="3">
    <source>
        <dbReference type="ARBA" id="ARBA00022553"/>
    </source>
</evidence>
<dbReference type="EMBL" id="JAFDVH010000025">
    <property type="protein sequence ID" value="KAG7454375.1"/>
    <property type="molecule type" value="Genomic_DNA"/>
</dbReference>
<dbReference type="GO" id="GO:0003713">
    <property type="term" value="F:transcription coactivator activity"/>
    <property type="evidence" value="ECO:0007669"/>
    <property type="project" value="TreeGrafter"/>
</dbReference>
<comment type="caution">
    <text evidence="10">The sequence shown here is derived from an EMBL/GenBank/DDBJ whole genome shotgun (WGS) entry which is preliminary data.</text>
</comment>
<dbReference type="FunFam" id="2.120.10.80:FF:000008">
    <property type="entry name" value="host cell factor 1 isoform X1"/>
    <property type="match status" value="1"/>
</dbReference>
<evidence type="ECO:0000256" key="8">
    <source>
        <dbReference type="SAM" id="MobiDB-lite"/>
    </source>
</evidence>
<reference evidence="10" key="1">
    <citation type="submission" date="2021-01" db="EMBL/GenBank/DDBJ databases">
        <authorList>
            <person name="Zahm M."/>
            <person name="Roques C."/>
            <person name="Cabau C."/>
            <person name="Klopp C."/>
            <person name="Donnadieu C."/>
            <person name="Jouanno E."/>
            <person name="Lampietro C."/>
            <person name="Louis A."/>
            <person name="Herpin A."/>
            <person name="Echchiki A."/>
            <person name="Berthelot C."/>
            <person name="Parey E."/>
            <person name="Roest-Crollius H."/>
            <person name="Braasch I."/>
            <person name="Postlethwait J."/>
            <person name="Bobe J."/>
            <person name="Montfort J."/>
            <person name="Bouchez O."/>
            <person name="Begum T."/>
            <person name="Mejri S."/>
            <person name="Adams A."/>
            <person name="Chen W.-J."/>
            <person name="Guiguen Y."/>
        </authorList>
    </citation>
    <scope>NUCLEOTIDE SEQUENCE</scope>
    <source>
        <strain evidence="10">YG-15Mar2019-1</strain>
        <tissue evidence="10">Brain</tissue>
    </source>
</reference>
<dbReference type="PANTHER" id="PTHR46003">
    <property type="entry name" value="HOST CELL FACTOR"/>
    <property type="match status" value="1"/>
</dbReference>
<organism evidence="10 11">
    <name type="scientific">Megalops atlanticus</name>
    <name type="common">Tarpon</name>
    <name type="synonym">Clupea gigantea</name>
    <dbReference type="NCBI Taxonomy" id="7932"/>
    <lineage>
        <taxon>Eukaryota</taxon>
        <taxon>Metazoa</taxon>
        <taxon>Chordata</taxon>
        <taxon>Craniata</taxon>
        <taxon>Vertebrata</taxon>
        <taxon>Euteleostomi</taxon>
        <taxon>Actinopterygii</taxon>
        <taxon>Neopterygii</taxon>
        <taxon>Teleostei</taxon>
        <taxon>Elopiformes</taxon>
        <taxon>Megalopidae</taxon>
        <taxon>Megalops</taxon>
    </lineage>
</organism>
<proteinExistence type="predicted"/>
<dbReference type="PROSITE" id="PS50853">
    <property type="entry name" value="FN3"/>
    <property type="match status" value="1"/>
</dbReference>